<dbReference type="EMBL" id="CM007899">
    <property type="protein sequence ID" value="OTG09772.1"/>
    <property type="molecule type" value="Genomic_DNA"/>
</dbReference>
<name>A0A251TGL6_HELAN</name>
<reference evidence="1" key="3">
    <citation type="submission" date="2020-06" db="EMBL/GenBank/DDBJ databases">
        <title>Helianthus annuus Genome sequencing and assembly Release 2.</title>
        <authorList>
            <person name="Gouzy J."/>
            <person name="Langlade N."/>
            <person name="Munos S."/>
        </authorList>
    </citation>
    <scope>NUCLEOTIDE SEQUENCE</scope>
    <source>
        <tissue evidence="1">Leaves</tissue>
    </source>
</reference>
<keyword evidence="3" id="KW-1185">Reference proteome</keyword>
<reference evidence="1 3" key="1">
    <citation type="journal article" date="2017" name="Nature">
        <title>The sunflower genome provides insights into oil metabolism, flowering and Asterid evolution.</title>
        <authorList>
            <person name="Badouin H."/>
            <person name="Gouzy J."/>
            <person name="Grassa C.J."/>
            <person name="Murat F."/>
            <person name="Staton S.E."/>
            <person name="Cottret L."/>
            <person name="Lelandais-Briere C."/>
            <person name="Owens G.L."/>
            <person name="Carrere S."/>
            <person name="Mayjonade B."/>
            <person name="Legrand L."/>
            <person name="Gill N."/>
            <person name="Kane N.C."/>
            <person name="Bowers J.E."/>
            <person name="Hubner S."/>
            <person name="Bellec A."/>
            <person name="Berard A."/>
            <person name="Berges H."/>
            <person name="Blanchet N."/>
            <person name="Boniface M.C."/>
            <person name="Brunel D."/>
            <person name="Catrice O."/>
            <person name="Chaidir N."/>
            <person name="Claudel C."/>
            <person name="Donnadieu C."/>
            <person name="Faraut T."/>
            <person name="Fievet G."/>
            <person name="Helmstetter N."/>
            <person name="King M."/>
            <person name="Knapp S.J."/>
            <person name="Lai Z."/>
            <person name="Le Paslier M.C."/>
            <person name="Lippi Y."/>
            <person name="Lorenzon L."/>
            <person name="Mandel J.R."/>
            <person name="Marage G."/>
            <person name="Marchand G."/>
            <person name="Marquand E."/>
            <person name="Bret-Mestries E."/>
            <person name="Morien E."/>
            <person name="Nambeesan S."/>
            <person name="Nguyen T."/>
            <person name="Pegot-Espagnet P."/>
            <person name="Pouilly N."/>
            <person name="Raftis F."/>
            <person name="Sallet E."/>
            <person name="Schiex T."/>
            <person name="Thomas J."/>
            <person name="Vandecasteele C."/>
            <person name="Vares D."/>
            <person name="Vear F."/>
            <person name="Vautrin S."/>
            <person name="Crespi M."/>
            <person name="Mangin B."/>
            <person name="Burke J.M."/>
            <person name="Salse J."/>
            <person name="Munos S."/>
            <person name="Vincourt P."/>
            <person name="Rieseberg L.H."/>
            <person name="Langlade N.B."/>
        </authorList>
    </citation>
    <scope>NUCLEOTIDE SEQUENCE [LARGE SCALE GENOMIC DNA]</scope>
    <source>
        <strain evidence="3">cv. SF193</strain>
        <tissue evidence="1">Leaves</tissue>
    </source>
</reference>
<evidence type="ECO:0000313" key="1">
    <source>
        <dbReference type="EMBL" id="KAF5784862.1"/>
    </source>
</evidence>
<dbReference type="Gramene" id="mRNA:HanXRQr2_Chr10g0421831">
    <property type="protein sequence ID" value="mRNA:HanXRQr2_Chr10g0421831"/>
    <property type="gene ID" value="HanXRQr2_Chr10g0421831"/>
</dbReference>
<sequence>MIIKLTRLFPPPFPPVCNRFTPNIYPSPPPQYVITRLKLSQTHFQPLNKRKSNENLHGLPNATRIFCRSRGVEMEKSAIRWVTNLFSYLGKL</sequence>
<organism evidence="2 3">
    <name type="scientific">Helianthus annuus</name>
    <name type="common">Common sunflower</name>
    <dbReference type="NCBI Taxonomy" id="4232"/>
    <lineage>
        <taxon>Eukaryota</taxon>
        <taxon>Viridiplantae</taxon>
        <taxon>Streptophyta</taxon>
        <taxon>Embryophyta</taxon>
        <taxon>Tracheophyta</taxon>
        <taxon>Spermatophyta</taxon>
        <taxon>Magnoliopsida</taxon>
        <taxon>eudicotyledons</taxon>
        <taxon>Gunneridae</taxon>
        <taxon>Pentapetalae</taxon>
        <taxon>asterids</taxon>
        <taxon>campanulids</taxon>
        <taxon>Asterales</taxon>
        <taxon>Asteraceae</taxon>
        <taxon>Asteroideae</taxon>
        <taxon>Heliantheae alliance</taxon>
        <taxon>Heliantheae</taxon>
        <taxon>Helianthus</taxon>
    </lineage>
</organism>
<proteinExistence type="predicted"/>
<dbReference type="EMBL" id="MNCJ02000325">
    <property type="protein sequence ID" value="KAF5784862.1"/>
    <property type="molecule type" value="Genomic_DNA"/>
</dbReference>
<dbReference type="InParanoid" id="A0A251TGL6"/>
<gene>
    <name evidence="2" type="ORF">HannXRQ_Chr10g0280181</name>
    <name evidence="1" type="ORF">HanXRQr2_Chr10g0421831</name>
</gene>
<accession>A0A251TGL6</accession>
<reference evidence="2" key="2">
    <citation type="submission" date="2017-02" db="EMBL/GenBank/DDBJ databases">
        <title>Sunflower complete genome.</title>
        <authorList>
            <person name="Langlade N."/>
            <person name="Munos S."/>
        </authorList>
    </citation>
    <scope>NUCLEOTIDE SEQUENCE [LARGE SCALE GENOMIC DNA]</scope>
    <source>
        <tissue evidence="2">Leaves</tissue>
    </source>
</reference>
<evidence type="ECO:0000313" key="3">
    <source>
        <dbReference type="Proteomes" id="UP000215914"/>
    </source>
</evidence>
<dbReference type="Proteomes" id="UP000215914">
    <property type="component" value="Chromosome 10"/>
</dbReference>
<evidence type="ECO:0000313" key="2">
    <source>
        <dbReference type="EMBL" id="OTG09772.1"/>
    </source>
</evidence>
<protein>
    <submittedName>
        <fullName evidence="2">Uncharacterized protein</fullName>
    </submittedName>
</protein>
<dbReference type="AlphaFoldDB" id="A0A251TGL6"/>